<dbReference type="InterPro" id="IPR011992">
    <property type="entry name" value="EF-hand-dom_pair"/>
</dbReference>
<keyword evidence="6" id="KW-0963">Cytoplasm</keyword>
<dbReference type="InterPro" id="IPR051875">
    <property type="entry name" value="Calcineurin_B_homologous"/>
</dbReference>
<sequence length="69" mass="8383">MPKEFKLSKLRKFNNEETVNFKQFMSVLARFRPTKSNESKNKLNTREEKLKFAFKMYDLDSDEKISRDE</sequence>
<evidence type="ECO:0000256" key="15">
    <source>
        <dbReference type="ARBA" id="ARBA00023288"/>
    </source>
</evidence>
<proteinExistence type="inferred from homology"/>
<protein>
    <submittedName>
        <fullName evidence="18">CHP1-like protein</fullName>
    </submittedName>
</protein>
<evidence type="ECO:0000256" key="3">
    <source>
        <dbReference type="ARBA" id="ARBA00004496"/>
    </source>
</evidence>
<evidence type="ECO:0000256" key="4">
    <source>
        <dbReference type="ARBA" id="ARBA00022448"/>
    </source>
</evidence>
<evidence type="ECO:0000256" key="1">
    <source>
        <dbReference type="ARBA" id="ARBA00004123"/>
    </source>
</evidence>
<dbReference type="InterPro" id="IPR002048">
    <property type="entry name" value="EF_hand_dom"/>
</dbReference>
<keyword evidence="9" id="KW-0479">Metal-binding</keyword>
<evidence type="ECO:0000256" key="2">
    <source>
        <dbReference type="ARBA" id="ARBA00004236"/>
    </source>
</evidence>
<evidence type="ECO:0000256" key="11">
    <source>
        <dbReference type="ARBA" id="ARBA00022837"/>
    </source>
</evidence>
<feature type="domain" description="EF-hand" evidence="17">
    <location>
        <begin position="45"/>
        <end position="69"/>
    </location>
</feature>
<evidence type="ECO:0000256" key="10">
    <source>
        <dbReference type="ARBA" id="ARBA00022737"/>
    </source>
</evidence>
<keyword evidence="4" id="KW-0813">Transport</keyword>
<evidence type="ECO:0000256" key="16">
    <source>
        <dbReference type="ARBA" id="ARBA00038164"/>
    </source>
</evidence>
<keyword evidence="10" id="KW-0677">Repeat</keyword>
<evidence type="ECO:0000313" key="18">
    <source>
        <dbReference type="EMBL" id="WAR20240.1"/>
    </source>
</evidence>
<comment type="similarity">
    <text evidence="16">Belongs to the calcineurin regulatory subunit family. CHP subfamily.</text>
</comment>
<name>A0ABY7FDI3_MYAAR</name>
<gene>
    <name evidence="18" type="ORF">MAR_002078</name>
</gene>
<evidence type="ECO:0000256" key="13">
    <source>
        <dbReference type="ARBA" id="ARBA00023136"/>
    </source>
</evidence>
<reference evidence="18" key="1">
    <citation type="submission" date="2022-11" db="EMBL/GenBank/DDBJ databases">
        <title>Centuries of genome instability and evolution in soft-shell clam transmissible cancer (bioRxiv).</title>
        <authorList>
            <person name="Hart S.F.M."/>
            <person name="Yonemitsu M.A."/>
            <person name="Giersch R.M."/>
            <person name="Beal B.F."/>
            <person name="Arriagada G."/>
            <person name="Davis B.W."/>
            <person name="Ostrander E.A."/>
            <person name="Goff S.P."/>
            <person name="Metzger M.J."/>
        </authorList>
    </citation>
    <scope>NUCLEOTIDE SEQUENCE</scope>
    <source>
        <strain evidence="18">MELC-2E11</strain>
        <tissue evidence="18">Siphon/mantle</tissue>
    </source>
</reference>
<evidence type="ECO:0000256" key="14">
    <source>
        <dbReference type="ARBA" id="ARBA00023242"/>
    </source>
</evidence>
<evidence type="ECO:0000256" key="12">
    <source>
        <dbReference type="ARBA" id="ARBA00022927"/>
    </source>
</evidence>
<evidence type="ECO:0000256" key="8">
    <source>
        <dbReference type="ARBA" id="ARBA00022707"/>
    </source>
</evidence>
<dbReference type="SUPFAM" id="SSF47473">
    <property type="entry name" value="EF-hand"/>
    <property type="match status" value="1"/>
</dbReference>
<keyword evidence="11" id="KW-0106">Calcium</keyword>
<dbReference type="Proteomes" id="UP001164746">
    <property type="component" value="Chromosome 11"/>
</dbReference>
<accession>A0ABY7FDI3</accession>
<dbReference type="PANTHER" id="PTHR46002">
    <property type="entry name" value="EG:114D9.1 PROTEIN-RELATED"/>
    <property type="match status" value="1"/>
</dbReference>
<keyword evidence="12" id="KW-0653">Protein transport</keyword>
<keyword evidence="8" id="KW-0519">Myristate</keyword>
<comment type="subcellular location">
    <subcellularLocation>
        <location evidence="2">Cell membrane</location>
    </subcellularLocation>
    <subcellularLocation>
        <location evidence="3">Cytoplasm</location>
    </subcellularLocation>
    <subcellularLocation>
        <location evidence="1">Nucleus</location>
    </subcellularLocation>
</comment>
<evidence type="ECO:0000256" key="9">
    <source>
        <dbReference type="ARBA" id="ARBA00022723"/>
    </source>
</evidence>
<keyword evidence="19" id="KW-1185">Reference proteome</keyword>
<evidence type="ECO:0000259" key="17">
    <source>
        <dbReference type="PROSITE" id="PS50222"/>
    </source>
</evidence>
<keyword evidence="7" id="KW-0597">Phosphoprotein</keyword>
<evidence type="ECO:0000256" key="6">
    <source>
        <dbReference type="ARBA" id="ARBA00022490"/>
    </source>
</evidence>
<evidence type="ECO:0000256" key="5">
    <source>
        <dbReference type="ARBA" id="ARBA00022475"/>
    </source>
</evidence>
<dbReference type="EMBL" id="CP111022">
    <property type="protein sequence ID" value="WAR20240.1"/>
    <property type="molecule type" value="Genomic_DNA"/>
</dbReference>
<dbReference type="Gene3D" id="1.10.238.10">
    <property type="entry name" value="EF-hand"/>
    <property type="match status" value="1"/>
</dbReference>
<organism evidence="18 19">
    <name type="scientific">Mya arenaria</name>
    <name type="common">Soft-shell clam</name>
    <dbReference type="NCBI Taxonomy" id="6604"/>
    <lineage>
        <taxon>Eukaryota</taxon>
        <taxon>Metazoa</taxon>
        <taxon>Spiralia</taxon>
        <taxon>Lophotrochozoa</taxon>
        <taxon>Mollusca</taxon>
        <taxon>Bivalvia</taxon>
        <taxon>Autobranchia</taxon>
        <taxon>Heteroconchia</taxon>
        <taxon>Euheterodonta</taxon>
        <taxon>Imparidentia</taxon>
        <taxon>Neoheterodontei</taxon>
        <taxon>Myida</taxon>
        <taxon>Myoidea</taxon>
        <taxon>Myidae</taxon>
        <taxon>Mya</taxon>
    </lineage>
</organism>
<evidence type="ECO:0000313" key="19">
    <source>
        <dbReference type="Proteomes" id="UP001164746"/>
    </source>
</evidence>
<dbReference type="PROSITE" id="PS50222">
    <property type="entry name" value="EF_HAND_2"/>
    <property type="match status" value="1"/>
</dbReference>
<keyword evidence="14" id="KW-0539">Nucleus</keyword>
<keyword evidence="13" id="KW-0472">Membrane</keyword>
<evidence type="ECO:0000256" key="7">
    <source>
        <dbReference type="ARBA" id="ARBA00022553"/>
    </source>
</evidence>
<keyword evidence="5" id="KW-1003">Cell membrane</keyword>
<keyword evidence="15" id="KW-0449">Lipoprotein</keyword>